<evidence type="ECO:0000256" key="5">
    <source>
        <dbReference type="ARBA" id="ARBA00022989"/>
    </source>
</evidence>
<evidence type="ECO:0000256" key="9">
    <source>
        <dbReference type="ARBA" id="ARBA00029829"/>
    </source>
</evidence>
<dbReference type="RefSeq" id="WP_148953681.1">
    <property type="nucleotide sequence ID" value="NZ_VTEG01000004.1"/>
</dbReference>
<keyword evidence="6" id="KW-0472">Membrane</keyword>
<dbReference type="PANTHER" id="PTHR37461">
    <property type="entry name" value="ANTI-SIGMA-K FACTOR RSKA"/>
    <property type="match status" value="1"/>
</dbReference>
<dbReference type="InterPro" id="IPR041916">
    <property type="entry name" value="Anti_sigma_zinc_sf"/>
</dbReference>
<accession>A0A5D4ME77</accession>
<evidence type="ECO:0000256" key="7">
    <source>
        <dbReference type="ARBA" id="ARBA00024353"/>
    </source>
</evidence>
<evidence type="ECO:0000256" key="3">
    <source>
        <dbReference type="ARBA" id="ARBA00022475"/>
    </source>
</evidence>
<evidence type="ECO:0000256" key="2">
    <source>
        <dbReference type="ARBA" id="ARBA00004236"/>
    </source>
</evidence>
<evidence type="ECO:0000259" key="11">
    <source>
        <dbReference type="Pfam" id="PF10099"/>
    </source>
</evidence>
<dbReference type="InterPro" id="IPR051474">
    <property type="entry name" value="Anti-sigma-K/W_factor"/>
</dbReference>
<dbReference type="Gene3D" id="1.10.10.1320">
    <property type="entry name" value="Anti-sigma factor, zinc-finger domain"/>
    <property type="match status" value="1"/>
</dbReference>
<comment type="subcellular location">
    <subcellularLocation>
        <location evidence="2">Cell membrane</location>
    </subcellularLocation>
    <subcellularLocation>
        <location evidence="1">Membrane</location>
        <topology evidence="1">Single-pass membrane protein</topology>
    </subcellularLocation>
</comment>
<dbReference type="GO" id="GO:0005886">
    <property type="term" value="C:plasma membrane"/>
    <property type="evidence" value="ECO:0007669"/>
    <property type="project" value="UniProtKB-SubCell"/>
</dbReference>
<keyword evidence="3" id="KW-1003">Cell membrane</keyword>
<evidence type="ECO:0000256" key="6">
    <source>
        <dbReference type="ARBA" id="ARBA00023136"/>
    </source>
</evidence>
<dbReference type="Pfam" id="PF13490">
    <property type="entry name" value="zf-HC2"/>
    <property type="match status" value="1"/>
</dbReference>
<name>A0A5D4ME77_9BACI</name>
<evidence type="ECO:0000256" key="8">
    <source>
        <dbReference type="ARBA" id="ARBA00024438"/>
    </source>
</evidence>
<evidence type="ECO:0000259" key="12">
    <source>
        <dbReference type="Pfam" id="PF13490"/>
    </source>
</evidence>
<evidence type="ECO:0000256" key="4">
    <source>
        <dbReference type="ARBA" id="ARBA00022692"/>
    </source>
</evidence>
<dbReference type="Pfam" id="PF10099">
    <property type="entry name" value="RskA_C"/>
    <property type="match status" value="1"/>
</dbReference>
<keyword evidence="4" id="KW-0812">Transmembrane</keyword>
<dbReference type="InterPro" id="IPR018764">
    <property type="entry name" value="RskA_C"/>
</dbReference>
<dbReference type="Proteomes" id="UP000325182">
    <property type="component" value="Unassembled WGS sequence"/>
</dbReference>
<proteinExistence type="inferred from homology"/>
<evidence type="ECO:0000256" key="1">
    <source>
        <dbReference type="ARBA" id="ARBA00004167"/>
    </source>
</evidence>
<gene>
    <name evidence="13" type="ORF">FZC84_08345</name>
</gene>
<feature type="domain" description="Anti-sigma K factor RskA C-terminal" evidence="11">
    <location>
        <begin position="95"/>
        <end position="230"/>
    </location>
</feature>
<evidence type="ECO:0000256" key="10">
    <source>
        <dbReference type="ARBA" id="ARBA00030803"/>
    </source>
</evidence>
<evidence type="ECO:0000313" key="13">
    <source>
        <dbReference type="EMBL" id="TYR99992.1"/>
    </source>
</evidence>
<comment type="similarity">
    <text evidence="7">Belongs to the zinc-associated anti-sigma factor (ZAS) superfamily. Anti-sigma-W factor family.</text>
</comment>
<protein>
    <recommendedName>
        <fullName evidence="8">Anti-sigma-W factor RsiW</fullName>
    </recommendedName>
    <alternativeName>
        <fullName evidence="10">Regulator of SigK</fullName>
    </alternativeName>
    <alternativeName>
        <fullName evidence="9">Sigma-K anti-sigma factor RskA</fullName>
    </alternativeName>
</protein>
<dbReference type="GO" id="GO:0006417">
    <property type="term" value="P:regulation of translation"/>
    <property type="evidence" value="ECO:0007669"/>
    <property type="project" value="TreeGrafter"/>
</dbReference>
<dbReference type="EMBL" id="VTEG01000004">
    <property type="protein sequence ID" value="TYR99992.1"/>
    <property type="molecule type" value="Genomic_DNA"/>
</dbReference>
<dbReference type="GO" id="GO:0016989">
    <property type="term" value="F:sigma factor antagonist activity"/>
    <property type="evidence" value="ECO:0007669"/>
    <property type="project" value="TreeGrafter"/>
</dbReference>
<dbReference type="PANTHER" id="PTHR37461:SF1">
    <property type="entry name" value="ANTI-SIGMA-K FACTOR RSKA"/>
    <property type="match status" value="1"/>
</dbReference>
<feature type="domain" description="Putative zinc-finger" evidence="12">
    <location>
        <begin position="4"/>
        <end position="35"/>
    </location>
</feature>
<reference evidence="13 14" key="1">
    <citation type="submission" date="2019-08" db="EMBL/GenBank/DDBJ databases">
        <title>Bacillus genomes from the desert of Cuatro Cienegas, Coahuila.</title>
        <authorList>
            <person name="Olmedo-Alvarez G."/>
        </authorList>
    </citation>
    <scope>NUCLEOTIDE SEQUENCE [LARGE SCALE GENOMIC DNA]</scope>
    <source>
        <strain evidence="13 14">CH128b_4D</strain>
    </source>
</reference>
<organism evidence="13 14">
    <name type="scientific">Rossellomorea vietnamensis</name>
    <dbReference type="NCBI Taxonomy" id="218284"/>
    <lineage>
        <taxon>Bacteria</taxon>
        <taxon>Bacillati</taxon>
        <taxon>Bacillota</taxon>
        <taxon>Bacilli</taxon>
        <taxon>Bacillales</taxon>
        <taxon>Bacillaceae</taxon>
        <taxon>Rossellomorea</taxon>
    </lineage>
</organism>
<evidence type="ECO:0000313" key="14">
    <source>
        <dbReference type="Proteomes" id="UP000325182"/>
    </source>
</evidence>
<sequence length="238" mass="26793">MTEQICDQLLDYYNGHLSDIERNRFEKHLAECSECKLDLEQLQQLEEYLPYASEPIAPPPGLEDRVFDAILKDEAQPEAAFQQSAPKRNKWMFPSVAALLAVSLLGNAYFFTQLGEQQDTAEVQESIDRVVKYAEMAAVEGNAKGTASIVKQGNETKLVVQASDLRSLRDDEVYQVWLIKDEKPERAGTFTIEDGRGSVVFNFNENFENTEWDMIAVSHEPDADSQLPQGNVVLASEL</sequence>
<comment type="caution">
    <text evidence="13">The sequence shown here is derived from an EMBL/GenBank/DDBJ whole genome shotgun (WGS) entry which is preliminary data.</text>
</comment>
<dbReference type="AlphaFoldDB" id="A0A5D4ME77"/>
<keyword evidence="5" id="KW-1133">Transmembrane helix</keyword>
<dbReference type="InterPro" id="IPR027383">
    <property type="entry name" value="Znf_put"/>
</dbReference>